<comment type="caution">
    <text evidence="3">The sequence shown here is derived from an EMBL/GenBank/DDBJ whole genome shotgun (WGS) entry which is preliminary data.</text>
</comment>
<dbReference type="PANTHER" id="PTHR48429:SF1">
    <property type="entry name" value="AGENET DOMAIN-CONTAINING PROTEIN"/>
    <property type="match status" value="1"/>
</dbReference>
<feature type="domain" description="Agenet" evidence="2">
    <location>
        <begin position="1732"/>
        <end position="1790"/>
    </location>
</feature>
<evidence type="ECO:0000313" key="3">
    <source>
        <dbReference type="EMBL" id="KAK1376369.1"/>
    </source>
</evidence>
<keyword evidence="4" id="KW-1185">Reference proteome</keyword>
<feature type="compositionally biased region" description="Polar residues" evidence="1">
    <location>
        <begin position="1443"/>
        <end position="1452"/>
    </location>
</feature>
<dbReference type="Pfam" id="PF05641">
    <property type="entry name" value="Agenet"/>
    <property type="match status" value="1"/>
</dbReference>
<proteinExistence type="predicted"/>
<dbReference type="SMART" id="SM00743">
    <property type="entry name" value="Agenet"/>
    <property type="match status" value="2"/>
</dbReference>
<feature type="region of interest" description="Disordered" evidence="1">
    <location>
        <begin position="530"/>
        <end position="564"/>
    </location>
</feature>
<sequence>MDYDNNEFEGHSHKLSGEESSKLSSVLHPYALPKFDFDDNLQTHLRFDTLVENEVYLGITNQEDNQWIEDFSRVGSGLEFDSSATESCSVSRHNNVWFEATSSESVEMLLKSIGQEEGAPGEAVIEDLDAGIEFGTLTKEMDPILKQDDKVVDNTLPQPALIPYNVTDSPEDSALPEHPSVICTSKPQRDGSPYRGCSGEVDSNVDVVMVNEDNMEAEIKFDEAKRMIAESSINISPIENIKELSSASAVSIEMQNLENSNSVSHNIIVNSGEMDNQVITVLAESLDARPIDNSKDSMDHNALSKESNTVDEISIGTVDKTYTGKVEYTHSVEAKVESLIEQKVEVNITTSEVPLGSPIKVDNHFHLLEDLQENMASAESSQHIKALNSSEDRERCNQFHGSPCVDSPVVCQSDNNPSENVAEVSNTNAVSSACPELELGSIEEKDVGRQVVSLEGQNFGTRNSEIETTSCPNLKMDSAAENDSSFESSRQMGTNVLAETSVSVDHEFDNDQHAGSAEVLVADPSSLKTAGTSAEREQPCNENMISEGCKSPPTFGKSVKPKEKDIASEEDVYNDEQVVSVNERPNEELQTESMNMECQVIGLSHSNECSEGDIIKLQGSEFRDAKEQAKDVISSVDKAPEVKVMSLGADRNYAAETECHDNTGLFCLKESEGVVTCLKPVIEDGKGSQSDKAAAEAGTECSEKQEMCSVSLDSTVTPLEGTAAAEFEKGDEIPMESNAEVALKEVPETMSEPWVEPCLDQRQKDREAVAALEKQSCPDTKDDHQASVALARPIYGSGSMIEDGGGTVHLREDNCGHPLKMKETTADHLQHIESSGSDGRDKSVPLHQENEATGGLGSFTFDVCPSISPSEGKTNKDCHSFPGIQVTEGSRLISSSTQVDIKTMNEVSCKTPQTPVKGTAHVSAKGTPERKTRRASGKASVRSAKKGSNVKESTPGRQSNKEDKSPAYMHTPRAGQPVQFKELKPCGEVAKSGAKSLAFIPIPTSNLPDLNTSVPTAAVFQQPFTDLQQVQLRAQIFVYGSLIQESAPDEACMISAFGPSEGGGDIWGPAWRACVERAQSRKSSASNMGTPIQSGSGGKASSQPFKHSAPQSKTLPSPAGRASSKSSGMPRGGPVDSHQPLSPLHSYQVPGTRNFVGHNTSWPSQSPFSSSWMASPQTSASDANVRFSVFPNTEPVKLTPAKYSSVPSFPAMNIASVPVPHDNSGAAVSSQPEMSKVAAIPQSAVSKVRKRKNGPATEGLGNIPLLGLNEGASAWQPGVSYQFSPVPEIVGQKLSLPQSRTESVQTAAVNTLFSTSVAVTAPDSFNFAISSGNILGNQPSRVDKNVEKSCIPVQTSSTVEEAKLHAESAAAHAANAVSHYHDMWSELAKQKNLGLISDVEAKLASSAAAITAATSVARAAAAAAMIASNVAIQAKLMADEVSSPSVNVDPTHSNSSSKATSSAILKTGEGSVYPSSIIAVAREAAKKRVEAASAASKHAENLDAIVKAAELAAEAVSQAGKILSVGGPLPISELEEFVPAGSEQVANKNIVNCDQPKAFSIELFNFSAEESRGRSSVVEAKKTGKLSGLEKESSMAQRGSWQSESTKTTGVVPEAEVGSISVSVVADGACANAAESSIENAMEEGCLVEVFKDGGNCKAAWYSANILSLKDGKAFLCYTDLQTEDRTGQLKEWVPLQGDCISMPTIRIAHPTTTMRFFDGTKRKRKAAVMDYSWSVGDRVDAWMQDCWREGVVKEKTKNDETTLTIDFPALGDASVVKVWHLRPTLTWKDGKWTEWSSPRQHSPSQVNGPQEKRARLGSPTEAKGKEKISRGVDLLESKKHEDSRILALSENEKQFNVGKNTMHENKQESRRTARTGLQKEGSRVVFGVPKPGKKRKFMDVSKHFDSDKSSKNMKTGDSVKFARNVAPQVSGSRGWKNSTKVDIKEKQAAEDKPKVLRSGKPPSASSRTLPRKDNLLTSNRFMPRDATVTDRRSEDAISNEENDMVQENLMEFGSVSDSQDTSEGQTLASSLGLSRVPPRKDTSSNSRSERRNKGKNVPSAGRMSKKVERQEKLVPEVVEPRRSNRKMQPTSRLLEGAGVNLRGYSVHG</sequence>
<accession>A0AAD8MKZ5</accession>
<dbReference type="CDD" id="cd20403">
    <property type="entry name" value="Tudor_Agenet_FMRP-like_rpt2"/>
    <property type="match status" value="1"/>
</dbReference>
<dbReference type="InterPro" id="IPR008395">
    <property type="entry name" value="Agenet-like_dom"/>
</dbReference>
<feature type="compositionally biased region" description="Basic and acidic residues" evidence="1">
    <location>
        <begin position="2039"/>
        <end position="2052"/>
    </location>
</feature>
<feature type="compositionally biased region" description="Polar residues" evidence="1">
    <location>
        <begin position="1928"/>
        <end position="1939"/>
    </location>
</feature>
<name>A0AAD8MKZ5_9APIA</name>
<feature type="region of interest" description="Disordered" evidence="1">
    <location>
        <begin position="1443"/>
        <end position="1462"/>
    </location>
</feature>
<protein>
    <recommendedName>
        <fullName evidence="2">Agenet domain-containing protein</fullName>
    </recommendedName>
</protein>
<dbReference type="EMBL" id="JAUIZM010000007">
    <property type="protein sequence ID" value="KAK1376369.1"/>
    <property type="molecule type" value="Genomic_DNA"/>
</dbReference>
<feature type="compositionally biased region" description="Polar residues" evidence="1">
    <location>
        <begin position="1081"/>
        <end position="1115"/>
    </location>
</feature>
<feature type="compositionally biased region" description="Basic and acidic residues" evidence="1">
    <location>
        <begin position="838"/>
        <end position="850"/>
    </location>
</feature>
<feature type="compositionally biased region" description="Basic and acidic residues" evidence="1">
    <location>
        <begin position="1862"/>
        <end position="1872"/>
    </location>
</feature>
<feature type="compositionally biased region" description="Polar residues" evidence="1">
    <location>
        <begin position="2016"/>
        <end position="2033"/>
    </location>
</feature>
<evidence type="ECO:0000313" key="4">
    <source>
        <dbReference type="Proteomes" id="UP001237642"/>
    </source>
</evidence>
<reference evidence="3" key="1">
    <citation type="submission" date="2023-02" db="EMBL/GenBank/DDBJ databases">
        <title>Genome of toxic invasive species Heracleum sosnowskyi carries increased number of genes despite the absence of recent whole-genome duplications.</title>
        <authorList>
            <person name="Schelkunov M."/>
            <person name="Shtratnikova V."/>
            <person name="Makarenko M."/>
            <person name="Klepikova A."/>
            <person name="Omelchenko D."/>
            <person name="Novikova G."/>
            <person name="Obukhova E."/>
            <person name="Bogdanov V."/>
            <person name="Penin A."/>
            <person name="Logacheva M."/>
        </authorList>
    </citation>
    <scope>NUCLEOTIDE SEQUENCE</scope>
    <source>
        <strain evidence="3">Hsosn_3</strain>
        <tissue evidence="3">Leaf</tissue>
    </source>
</reference>
<feature type="compositionally biased region" description="Low complexity" evidence="1">
    <location>
        <begin position="1453"/>
        <end position="1462"/>
    </location>
</feature>
<reference evidence="3" key="2">
    <citation type="submission" date="2023-05" db="EMBL/GenBank/DDBJ databases">
        <authorList>
            <person name="Schelkunov M.I."/>
        </authorList>
    </citation>
    <scope>NUCLEOTIDE SEQUENCE</scope>
    <source>
        <strain evidence="3">Hsosn_3</strain>
        <tissue evidence="3">Leaf</tissue>
    </source>
</reference>
<feature type="region of interest" description="Disordered" evidence="1">
    <location>
        <begin position="908"/>
        <end position="972"/>
    </location>
</feature>
<evidence type="ECO:0000259" key="2">
    <source>
        <dbReference type="SMART" id="SM00743"/>
    </source>
</evidence>
<gene>
    <name evidence="3" type="ORF">POM88_032562</name>
</gene>
<feature type="compositionally biased region" description="Basic and acidic residues" evidence="1">
    <location>
        <begin position="1898"/>
        <end position="1911"/>
    </location>
</feature>
<feature type="compositionally biased region" description="Polar residues" evidence="1">
    <location>
        <begin position="1795"/>
        <end position="1809"/>
    </location>
</feature>
<feature type="region of interest" description="Disordered" evidence="1">
    <location>
        <begin position="1078"/>
        <end position="1166"/>
    </location>
</feature>
<feature type="compositionally biased region" description="Basic and acidic residues" evidence="1">
    <location>
        <begin position="1823"/>
        <end position="1845"/>
    </location>
</feature>
<feature type="region of interest" description="Disordered" evidence="1">
    <location>
        <begin position="1793"/>
        <end position="2109"/>
    </location>
</feature>
<feature type="compositionally biased region" description="Basic and acidic residues" evidence="1">
    <location>
        <begin position="1940"/>
        <end position="1955"/>
    </location>
</feature>
<feature type="region of interest" description="Disordered" evidence="1">
    <location>
        <begin position="832"/>
        <end position="857"/>
    </location>
</feature>
<feature type="compositionally biased region" description="Polar residues" evidence="1">
    <location>
        <begin position="1594"/>
        <end position="1609"/>
    </location>
</feature>
<dbReference type="InterPro" id="IPR014002">
    <property type="entry name" value="Agenet_dom_plant"/>
</dbReference>
<evidence type="ECO:0000256" key="1">
    <source>
        <dbReference type="SAM" id="MobiDB-lite"/>
    </source>
</evidence>
<organism evidence="3 4">
    <name type="scientific">Heracleum sosnowskyi</name>
    <dbReference type="NCBI Taxonomy" id="360622"/>
    <lineage>
        <taxon>Eukaryota</taxon>
        <taxon>Viridiplantae</taxon>
        <taxon>Streptophyta</taxon>
        <taxon>Embryophyta</taxon>
        <taxon>Tracheophyta</taxon>
        <taxon>Spermatophyta</taxon>
        <taxon>Magnoliopsida</taxon>
        <taxon>eudicotyledons</taxon>
        <taxon>Gunneridae</taxon>
        <taxon>Pentapetalae</taxon>
        <taxon>asterids</taxon>
        <taxon>campanulids</taxon>
        <taxon>Apiales</taxon>
        <taxon>Apiaceae</taxon>
        <taxon>Apioideae</taxon>
        <taxon>apioid superclade</taxon>
        <taxon>Tordylieae</taxon>
        <taxon>Tordyliinae</taxon>
        <taxon>Heracleum</taxon>
    </lineage>
</organism>
<dbReference type="InterPro" id="IPR055274">
    <property type="entry name" value="SWO1"/>
</dbReference>
<dbReference type="Proteomes" id="UP001237642">
    <property type="component" value="Unassembled WGS sequence"/>
</dbReference>
<feature type="compositionally biased region" description="Basic and acidic residues" evidence="1">
    <location>
        <begin position="2066"/>
        <end position="2083"/>
    </location>
</feature>
<feature type="domain" description="Agenet" evidence="2">
    <location>
        <begin position="1640"/>
        <end position="1707"/>
    </location>
</feature>
<feature type="region of interest" description="Disordered" evidence="1">
    <location>
        <begin position="1588"/>
        <end position="1612"/>
    </location>
</feature>
<dbReference type="PANTHER" id="PTHR48429">
    <property type="entry name" value="AGENET DOMAIN-CONTAINING PROTEIN"/>
    <property type="match status" value="1"/>
</dbReference>